<dbReference type="Proteomes" id="UP001060085">
    <property type="component" value="Linkage Group LG04"/>
</dbReference>
<comment type="caution">
    <text evidence="1">The sequence shown here is derived from an EMBL/GenBank/DDBJ whole genome shotgun (WGS) entry which is preliminary data.</text>
</comment>
<reference evidence="2" key="1">
    <citation type="journal article" date="2023" name="Nat. Plants">
        <title>Single-cell RNA sequencing provides a high-resolution roadmap for understanding the multicellular compartmentation of specialized metabolism.</title>
        <authorList>
            <person name="Sun S."/>
            <person name="Shen X."/>
            <person name="Li Y."/>
            <person name="Li Y."/>
            <person name="Wang S."/>
            <person name="Li R."/>
            <person name="Zhang H."/>
            <person name="Shen G."/>
            <person name="Guo B."/>
            <person name="Wei J."/>
            <person name="Xu J."/>
            <person name="St-Pierre B."/>
            <person name="Chen S."/>
            <person name="Sun C."/>
        </authorList>
    </citation>
    <scope>NUCLEOTIDE SEQUENCE [LARGE SCALE GENOMIC DNA]</scope>
</reference>
<evidence type="ECO:0000313" key="1">
    <source>
        <dbReference type="EMBL" id="KAI5668837.1"/>
    </source>
</evidence>
<accession>A0ACC0B843</accession>
<protein>
    <submittedName>
        <fullName evidence="1">Uncharacterized protein</fullName>
    </submittedName>
</protein>
<evidence type="ECO:0000313" key="2">
    <source>
        <dbReference type="Proteomes" id="UP001060085"/>
    </source>
</evidence>
<gene>
    <name evidence="1" type="ORF">M9H77_18690</name>
</gene>
<name>A0ACC0B843_CATRO</name>
<organism evidence="1 2">
    <name type="scientific">Catharanthus roseus</name>
    <name type="common">Madagascar periwinkle</name>
    <name type="synonym">Vinca rosea</name>
    <dbReference type="NCBI Taxonomy" id="4058"/>
    <lineage>
        <taxon>Eukaryota</taxon>
        <taxon>Viridiplantae</taxon>
        <taxon>Streptophyta</taxon>
        <taxon>Embryophyta</taxon>
        <taxon>Tracheophyta</taxon>
        <taxon>Spermatophyta</taxon>
        <taxon>Magnoliopsida</taxon>
        <taxon>eudicotyledons</taxon>
        <taxon>Gunneridae</taxon>
        <taxon>Pentapetalae</taxon>
        <taxon>asterids</taxon>
        <taxon>lamiids</taxon>
        <taxon>Gentianales</taxon>
        <taxon>Apocynaceae</taxon>
        <taxon>Rauvolfioideae</taxon>
        <taxon>Vinceae</taxon>
        <taxon>Catharanthinae</taxon>
        <taxon>Catharanthus</taxon>
    </lineage>
</organism>
<sequence length="104" mass="11567">MNGARKHTRRGGRRHSRTGCRGIVARFSASKPQLIFEVVGGSNKGHVYSFDSVCSRYRGAREAIVAPCLRFLRYLPRQAMRPASRGRGGCWDTCSKHRRGSSAS</sequence>
<proteinExistence type="predicted"/>
<dbReference type="EMBL" id="CM044704">
    <property type="protein sequence ID" value="KAI5668837.1"/>
    <property type="molecule type" value="Genomic_DNA"/>
</dbReference>
<keyword evidence="2" id="KW-1185">Reference proteome</keyword>